<dbReference type="Pfam" id="PF08220">
    <property type="entry name" value="HTH_DeoR"/>
    <property type="match status" value="1"/>
</dbReference>
<dbReference type="Pfam" id="PF00455">
    <property type="entry name" value="DeoRC"/>
    <property type="match status" value="1"/>
</dbReference>
<name>A0A0K2SH17_LIMPI</name>
<dbReference type="InterPro" id="IPR036388">
    <property type="entry name" value="WH-like_DNA-bd_sf"/>
</dbReference>
<dbReference type="InterPro" id="IPR037171">
    <property type="entry name" value="NagB/RpiA_transferase-like"/>
</dbReference>
<dbReference type="PROSITE" id="PS51000">
    <property type="entry name" value="HTH_DEOR_2"/>
    <property type="match status" value="1"/>
</dbReference>
<dbReference type="STRING" id="1555112.LIP_0551"/>
<dbReference type="Gene3D" id="3.40.50.1360">
    <property type="match status" value="1"/>
</dbReference>
<reference evidence="6" key="2">
    <citation type="journal article" date="2016" name="Int. J. Syst. Evol. Microbiol.">
        <title>Complete genome sequence and cell structure of Limnochorda pilosa, a Gram-negative spore-former within the phylum Firmicutes.</title>
        <authorList>
            <person name="Watanabe M."/>
            <person name="Kojima H."/>
            <person name="Fukui M."/>
        </authorList>
    </citation>
    <scope>NUCLEOTIDE SEQUENCE [LARGE SCALE GENOMIC DNA]</scope>
    <source>
        <strain evidence="6">HC45</strain>
    </source>
</reference>
<dbReference type="EMBL" id="AP014924">
    <property type="protein sequence ID" value="BAS26408.1"/>
    <property type="molecule type" value="Genomic_DNA"/>
</dbReference>
<dbReference type="SMART" id="SM00420">
    <property type="entry name" value="HTH_DEOR"/>
    <property type="match status" value="1"/>
</dbReference>
<sequence length="267" mass="29166">MQRLAVERRAEILRRLEAQGTVRVTDLSAEFAVTEETVRRDLDELEKEGLLQRIYGGAVSPKGLSYEPPVTRREARNRPQKQAIAQAAATRVTDGETILLDASTTALYVARALKARRRLTVLTNSLLILSELASNPDFTVMSTGGTLRQASYSFVGPQAQRLVGEFHMDRVFISGKGLTVEHGLTDSNELEVELKRAMVQAANEVVGIVDSSKIGYTGFATIIPVQRLDVLITDGGIPPEERARIEELGVDVVVAGEEGRDGRIPEG</sequence>
<dbReference type="PROSITE" id="PS00894">
    <property type="entry name" value="HTH_DEOR_1"/>
    <property type="match status" value="1"/>
</dbReference>
<gene>
    <name evidence="5" type="ORF">LIP_0551</name>
</gene>
<proteinExistence type="predicted"/>
<dbReference type="PRINTS" id="PR00037">
    <property type="entry name" value="HTHLACR"/>
</dbReference>
<evidence type="ECO:0000313" key="6">
    <source>
        <dbReference type="Proteomes" id="UP000065807"/>
    </source>
</evidence>
<protein>
    <submittedName>
        <fullName evidence="5">DeoR faimly transcriptional regulator</fullName>
    </submittedName>
</protein>
<dbReference type="AlphaFoldDB" id="A0A0K2SH17"/>
<evidence type="ECO:0000313" key="5">
    <source>
        <dbReference type="EMBL" id="BAS26408.1"/>
    </source>
</evidence>
<organism evidence="5 6">
    <name type="scientific">Limnochorda pilosa</name>
    <dbReference type="NCBI Taxonomy" id="1555112"/>
    <lineage>
        <taxon>Bacteria</taxon>
        <taxon>Bacillati</taxon>
        <taxon>Bacillota</taxon>
        <taxon>Limnochordia</taxon>
        <taxon>Limnochordales</taxon>
        <taxon>Limnochordaceae</taxon>
        <taxon>Limnochorda</taxon>
    </lineage>
</organism>
<dbReference type="InterPro" id="IPR001034">
    <property type="entry name" value="DeoR_HTH"/>
</dbReference>
<evidence type="ECO:0000256" key="1">
    <source>
        <dbReference type="ARBA" id="ARBA00023015"/>
    </source>
</evidence>
<dbReference type="InterPro" id="IPR036390">
    <property type="entry name" value="WH_DNA-bd_sf"/>
</dbReference>
<keyword evidence="2" id="KW-0238">DNA-binding</keyword>
<dbReference type="Proteomes" id="UP000065807">
    <property type="component" value="Chromosome"/>
</dbReference>
<dbReference type="PATRIC" id="fig|1555112.3.peg.573"/>
<keyword evidence="3" id="KW-0804">Transcription</keyword>
<accession>A0A0K2SH17</accession>
<dbReference type="GO" id="GO:0003677">
    <property type="term" value="F:DNA binding"/>
    <property type="evidence" value="ECO:0007669"/>
    <property type="project" value="UniProtKB-KW"/>
</dbReference>
<dbReference type="PANTHER" id="PTHR30363">
    <property type="entry name" value="HTH-TYPE TRANSCRIPTIONAL REGULATOR SRLR-RELATED"/>
    <property type="match status" value="1"/>
</dbReference>
<evidence type="ECO:0000256" key="3">
    <source>
        <dbReference type="ARBA" id="ARBA00023163"/>
    </source>
</evidence>
<reference evidence="6" key="1">
    <citation type="submission" date="2015-07" db="EMBL/GenBank/DDBJ databases">
        <title>Complete genome sequence and phylogenetic analysis of Limnochorda pilosa.</title>
        <authorList>
            <person name="Watanabe M."/>
            <person name="Kojima H."/>
            <person name="Fukui M."/>
        </authorList>
    </citation>
    <scope>NUCLEOTIDE SEQUENCE [LARGE SCALE GENOMIC DNA]</scope>
    <source>
        <strain evidence="6">HC45</strain>
    </source>
</reference>
<dbReference type="InterPro" id="IPR018356">
    <property type="entry name" value="Tscrpt_reg_HTH_DeoR_CS"/>
</dbReference>
<dbReference type="KEGG" id="lpil:LIP_0551"/>
<dbReference type="Gene3D" id="1.10.10.10">
    <property type="entry name" value="Winged helix-like DNA-binding domain superfamily/Winged helix DNA-binding domain"/>
    <property type="match status" value="1"/>
</dbReference>
<evidence type="ECO:0000259" key="4">
    <source>
        <dbReference type="PROSITE" id="PS51000"/>
    </source>
</evidence>
<dbReference type="InterPro" id="IPR050313">
    <property type="entry name" value="Carb_Metab_HTH_regulators"/>
</dbReference>
<evidence type="ECO:0000256" key="2">
    <source>
        <dbReference type="ARBA" id="ARBA00023125"/>
    </source>
</evidence>
<dbReference type="SUPFAM" id="SSF100950">
    <property type="entry name" value="NagB/RpiA/CoA transferase-like"/>
    <property type="match status" value="1"/>
</dbReference>
<dbReference type="OrthoDB" id="9797223at2"/>
<dbReference type="SMART" id="SM01134">
    <property type="entry name" value="DeoRC"/>
    <property type="match status" value="1"/>
</dbReference>
<dbReference type="GO" id="GO:0003700">
    <property type="term" value="F:DNA-binding transcription factor activity"/>
    <property type="evidence" value="ECO:0007669"/>
    <property type="project" value="InterPro"/>
</dbReference>
<dbReference type="InterPro" id="IPR014036">
    <property type="entry name" value="DeoR-like_C"/>
</dbReference>
<dbReference type="RefSeq" id="WP_068133942.1">
    <property type="nucleotide sequence ID" value="NZ_AP014924.1"/>
</dbReference>
<dbReference type="PANTHER" id="PTHR30363:SF44">
    <property type="entry name" value="AGA OPERON TRANSCRIPTIONAL REPRESSOR-RELATED"/>
    <property type="match status" value="1"/>
</dbReference>
<dbReference type="SUPFAM" id="SSF46785">
    <property type="entry name" value="Winged helix' DNA-binding domain"/>
    <property type="match status" value="1"/>
</dbReference>
<keyword evidence="1" id="KW-0805">Transcription regulation</keyword>
<keyword evidence="6" id="KW-1185">Reference proteome</keyword>
<feature type="domain" description="HTH deoR-type" evidence="4">
    <location>
        <begin position="5"/>
        <end position="60"/>
    </location>
</feature>